<evidence type="ECO:0000313" key="15">
    <source>
        <dbReference type="Proteomes" id="UP001274896"/>
    </source>
</evidence>
<dbReference type="InterPro" id="IPR013543">
    <property type="entry name" value="Ca/CaM-dep_prot_kinase-assoc"/>
</dbReference>
<evidence type="ECO:0000256" key="1">
    <source>
        <dbReference type="ARBA" id="ARBA00005354"/>
    </source>
</evidence>
<dbReference type="PROSITE" id="PS00107">
    <property type="entry name" value="PROTEIN_KINASE_ATP"/>
    <property type="match status" value="1"/>
</dbReference>
<dbReference type="InterPro" id="IPR011009">
    <property type="entry name" value="Kinase-like_dom_sf"/>
</dbReference>
<dbReference type="EMBL" id="JAUCMX010000005">
    <property type="protein sequence ID" value="KAK3546126.1"/>
    <property type="molecule type" value="Genomic_DNA"/>
</dbReference>
<evidence type="ECO:0000313" key="14">
    <source>
        <dbReference type="EMBL" id="KAK3546126.1"/>
    </source>
</evidence>
<dbReference type="Pfam" id="PF00069">
    <property type="entry name" value="Pkinase"/>
    <property type="match status" value="1"/>
</dbReference>
<dbReference type="Gene3D" id="3.30.200.20">
    <property type="entry name" value="Phosphorylase Kinase, domain 1"/>
    <property type="match status" value="2"/>
</dbReference>
<evidence type="ECO:0000256" key="6">
    <source>
        <dbReference type="ARBA" id="ARBA00022741"/>
    </source>
</evidence>
<proteinExistence type="inferred from homology"/>
<dbReference type="InterPro" id="IPR032710">
    <property type="entry name" value="NTF2-like_dom_sf"/>
</dbReference>
<dbReference type="GO" id="GO:0005516">
    <property type="term" value="F:calmodulin binding"/>
    <property type="evidence" value="ECO:0007669"/>
    <property type="project" value="UniProtKB-KW"/>
</dbReference>
<keyword evidence="8 12" id="KW-0067">ATP-binding</keyword>
<name>A0AAE0R8G7_9TELE</name>
<evidence type="ECO:0000256" key="12">
    <source>
        <dbReference type="PROSITE-ProRule" id="PRU10141"/>
    </source>
</evidence>
<protein>
    <recommendedName>
        <fullName evidence="2">calcium/calmodulin-dependent protein kinase</fullName>
        <ecNumber evidence="2">2.7.11.17</ecNumber>
    </recommendedName>
</protein>
<accession>A0AAE0R8G7</accession>
<dbReference type="PROSITE" id="PS00108">
    <property type="entry name" value="PROTEIN_KINASE_ST"/>
    <property type="match status" value="1"/>
</dbReference>
<dbReference type="GO" id="GO:0004683">
    <property type="term" value="F:calcium/calmodulin-dependent protein kinase activity"/>
    <property type="evidence" value="ECO:0007669"/>
    <property type="project" value="UniProtKB-EC"/>
</dbReference>
<keyword evidence="7" id="KW-0418">Kinase</keyword>
<dbReference type="InterPro" id="IPR017441">
    <property type="entry name" value="Protein_kinase_ATP_BS"/>
</dbReference>
<dbReference type="AlphaFoldDB" id="A0AAE0R8G7"/>
<keyword evidence="4" id="KW-0597">Phosphoprotein</keyword>
<dbReference type="Gene3D" id="6.10.140.620">
    <property type="match status" value="1"/>
</dbReference>
<keyword evidence="5" id="KW-0808">Transferase</keyword>
<dbReference type="FunFam" id="3.10.450.50:FF:000009">
    <property type="entry name" value="Calcium/calmodulin-dependent protein kinase type II"/>
    <property type="match status" value="1"/>
</dbReference>
<keyword evidence="9" id="KW-0112">Calmodulin-binding</keyword>
<dbReference type="Gene3D" id="1.10.510.10">
    <property type="entry name" value="Transferase(Phosphotransferase) domain 1"/>
    <property type="match status" value="1"/>
</dbReference>
<comment type="caution">
    <text evidence="14">The sequence shown here is derived from an EMBL/GenBank/DDBJ whole genome shotgun (WGS) entry which is preliminary data.</text>
</comment>
<reference evidence="14" key="1">
    <citation type="submission" date="2023-06" db="EMBL/GenBank/DDBJ databases">
        <title>Male Hemibagrus guttatus genome.</title>
        <authorList>
            <person name="Bian C."/>
        </authorList>
    </citation>
    <scope>NUCLEOTIDE SEQUENCE</scope>
    <source>
        <strain evidence="14">Male_cb2023</strain>
        <tissue evidence="14">Muscle</tissue>
    </source>
</reference>
<evidence type="ECO:0000256" key="5">
    <source>
        <dbReference type="ARBA" id="ARBA00022679"/>
    </source>
</evidence>
<dbReference type="GO" id="GO:0005524">
    <property type="term" value="F:ATP binding"/>
    <property type="evidence" value="ECO:0007669"/>
    <property type="project" value="UniProtKB-UniRule"/>
</dbReference>
<gene>
    <name evidence="14" type="ORF">QTP70_023534</name>
</gene>
<evidence type="ECO:0000256" key="11">
    <source>
        <dbReference type="ARBA" id="ARBA00047430"/>
    </source>
</evidence>
<dbReference type="SMART" id="SM00220">
    <property type="entry name" value="S_TKc"/>
    <property type="match status" value="1"/>
</dbReference>
<comment type="catalytic activity">
    <reaction evidence="11">
        <text>L-seryl-[protein] + ATP = O-phospho-L-seryl-[protein] + ADP + H(+)</text>
        <dbReference type="Rhea" id="RHEA:17989"/>
        <dbReference type="Rhea" id="RHEA-COMP:9863"/>
        <dbReference type="Rhea" id="RHEA-COMP:11604"/>
        <dbReference type="ChEBI" id="CHEBI:15378"/>
        <dbReference type="ChEBI" id="CHEBI:29999"/>
        <dbReference type="ChEBI" id="CHEBI:30616"/>
        <dbReference type="ChEBI" id="CHEBI:83421"/>
        <dbReference type="ChEBI" id="CHEBI:456216"/>
        <dbReference type="EC" id="2.7.11.17"/>
    </reaction>
</comment>
<dbReference type="PROSITE" id="PS50011">
    <property type="entry name" value="PROTEIN_KINASE_DOM"/>
    <property type="match status" value="1"/>
</dbReference>
<evidence type="ECO:0000256" key="7">
    <source>
        <dbReference type="ARBA" id="ARBA00022777"/>
    </source>
</evidence>
<dbReference type="FunFam" id="1.10.510.10:FF:000001">
    <property type="entry name" value="Calcium/calmodulin-dependent protein kinase type II subunit delta"/>
    <property type="match status" value="1"/>
</dbReference>
<dbReference type="InterPro" id="IPR008271">
    <property type="entry name" value="Ser/Thr_kinase_AS"/>
</dbReference>
<sequence>MAATTCTRFTDEYQLYEELGKGAFSVVRRCMKISSGQEYAAKIINTKKLSARDGKFYGNYSRYLTRIAVKEGNWKSNAAERNFDWLRKSGDHQKLEREARICRLLKHPNIVRLHDSISEEGFHYLVFDLVTGGELFEDIVAREYYSEADASHCIQQILEAVLHCHQMGVVHRDLKPENLLLASKLKGAAVKLADFGLAIEVQGDQQAWFGFAGTPGYLSPEVLRKEPYGKPVDMWACGVILYILLVGYPPFWDEDQHRLYQQIKAGAYDFPSPEWDTVTPEAKDLINKMLTINPAKRITAAEALKHPWICQRSTVASMMHRQETVECLKKFNARRKLKGAILTTMLATKTFSKGNPYKKPDSVKINNKGNVVTSPKEAVPSPALLSRISVLLQESSESANTTIEDEDVKVVSLSAFLAFLIINPVESCGQCFNLEPPLEQPQPLLSHIAIQSRKQEIIKVTEQLIEAINSGDFEAYTKICDPGLTSFEPEALGNLVEGTDFHRFYFENSLSKSHRRTIHTILLNPHVHLMGEDAACIAYIRLTQYIDANNMPRTMQSEETRVWHRRDSKWQNIHFHRSGSPTVPTKYVCIHLCCRVFALVVVPCSRVK</sequence>
<comment type="similarity">
    <text evidence="1">Belongs to the protein kinase superfamily. CAMK Ser/Thr protein kinase family. CaMK subfamily.</text>
</comment>
<evidence type="ECO:0000256" key="10">
    <source>
        <dbReference type="ARBA" id="ARBA00047307"/>
    </source>
</evidence>
<evidence type="ECO:0000256" key="9">
    <source>
        <dbReference type="ARBA" id="ARBA00022860"/>
    </source>
</evidence>
<dbReference type="Gene3D" id="3.10.450.50">
    <property type="match status" value="1"/>
</dbReference>
<evidence type="ECO:0000256" key="8">
    <source>
        <dbReference type="ARBA" id="ARBA00022840"/>
    </source>
</evidence>
<keyword evidence="6 12" id="KW-0547">Nucleotide-binding</keyword>
<evidence type="ECO:0000256" key="4">
    <source>
        <dbReference type="ARBA" id="ARBA00022553"/>
    </source>
</evidence>
<dbReference type="PANTHER" id="PTHR24347">
    <property type="entry name" value="SERINE/THREONINE-PROTEIN KINASE"/>
    <property type="match status" value="1"/>
</dbReference>
<dbReference type="Pfam" id="PF08332">
    <property type="entry name" value="CaMKII_AD"/>
    <property type="match status" value="1"/>
</dbReference>
<dbReference type="CDD" id="cd14086">
    <property type="entry name" value="STKc_CaMKII"/>
    <property type="match status" value="1"/>
</dbReference>
<keyword evidence="15" id="KW-1185">Reference proteome</keyword>
<organism evidence="14 15">
    <name type="scientific">Hemibagrus guttatus</name>
    <dbReference type="NCBI Taxonomy" id="175788"/>
    <lineage>
        <taxon>Eukaryota</taxon>
        <taxon>Metazoa</taxon>
        <taxon>Chordata</taxon>
        <taxon>Craniata</taxon>
        <taxon>Vertebrata</taxon>
        <taxon>Euteleostomi</taxon>
        <taxon>Actinopterygii</taxon>
        <taxon>Neopterygii</taxon>
        <taxon>Teleostei</taxon>
        <taxon>Ostariophysi</taxon>
        <taxon>Siluriformes</taxon>
        <taxon>Bagridae</taxon>
        <taxon>Hemibagrus</taxon>
    </lineage>
</organism>
<keyword evidence="3" id="KW-0723">Serine/threonine-protein kinase</keyword>
<feature type="binding site" evidence="12">
    <location>
        <position position="42"/>
    </location>
    <ligand>
        <name>ATP</name>
        <dbReference type="ChEBI" id="CHEBI:30616"/>
    </ligand>
</feature>
<evidence type="ECO:0000259" key="13">
    <source>
        <dbReference type="PROSITE" id="PS50011"/>
    </source>
</evidence>
<feature type="domain" description="Protein kinase" evidence="13">
    <location>
        <begin position="13"/>
        <end position="309"/>
    </location>
</feature>
<dbReference type="Proteomes" id="UP001274896">
    <property type="component" value="Unassembled WGS sequence"/>
</dbReference>
<evidence type="ECO:0000256" key="2">
    <source>
        <dbReference type="ARBA" id="ARBA00012434"/>
    </source>
</evidence>
<dbReference type="EC" id="2.7.11.17" evidence="2"/>
<dbReference type="SUPFAM" id="SSF54427">
    <property type="entry name" value="NTF2-like"/>
    <property type="match status" value="1"/>
</dbReference>
<dbReference type="InterPro" id="IPR000719">
    <property type="entry name" value="Prot_kinase_dom"/>
</dbReference>
<comment type="catalytic activity">
    <reaction evidence="10">
        <text>L-threonyl-[protein] + ATP = O-phospho-L-threonyl-[protein] + ADP + H(+)</text>
        <dbReference type="Rhea" id="RHEA:46608"/>
        <dbReference type="Rhea" id="RHEA-COMP:11060"/>
        <dbReference type="Rhea" id="RHEA-COMP:11605"/>
        <dbReference type="ChEBI" id="CHEBI:15378"/>
        <dbReference type="ChEBI" id="CHEBI:30013"/>
        <dbReference type="ChEBI" id="CHEBI:30616"/>
        <dbReference type="ChEBI" id="CHEBI:61977"/>
        <dbReference type="ChEBI" id="CHEBI:456216"/>
        <dbReference type="EC" id="2.7.11.17"/>
    </reaction>
</comment>
<dbReference type="SUPFAM" id="SSF56112">
    <property type="entry name" value="Protein kinase-like (PK-like)"/>
    <property type="match status" value="1"/>
</dbReference>
<evidence type="ECO:0000256" key="3">
    <source>
        <dbReference type="ARBA" id="ARBA00022527"/>
    </source>
</evidence>